<keyword evidence="7" id="KW-1185">Reference proteome</keyword>
<evidence type="ECO:0000256" key="2">
    <source>
        <dbReference type="ARBA" id="ARBA00022448"/>
    </source>
</evidence>
<dbReference type="NCBIfam" id="NF037995">
    <property type="entry name" value="TRAP_S1"/>
    <property type="match status" value="1"/>
</dbReference>
<proteinExistence type="inferred from homology"/>
<dbReference type="STRING" id="1120920.SAMN03080599_02595"/>
<sequence length="356" mass="39591">MKKLLALILMTVLLFAAGCAPTTNTEQPASETPATETPAAEEKEVKQGEFKIKVGLVTPEQDIATRSMRHFEEQVETLSEGRIEVELFPGGSLGGSADIFNGVQDGTIEMCVNIYPPFAQFSDAFLLYNLPYLFSSKEVAFEFLDSDLAKEIASKIEDKGFKQLAVFDGGYRHVSNNVKPVKHPDDLKGLKIRTLDNPVQLDYFKAYGSNPTPLPYGDIYVGLQTKTIDGQENSFSNTVSMKFNEVQKYITDTQHAFDPVGMFINTGIYNAYPEDVKAILDAASLSTQDINRKLAVELENEAIDVIKSTTEFTTLTDEERQAFIDQAMPTYKNFEEKIGKELLESALAKIKEIESK</sequence>
<feature type="compositionally biased region" description="Low complexity" evidence="4">
    <location>
        <begin position="25"/>
        <end position="38"/>
    </location>
</feature>
<dbReference type="CDD" id="cd13603">
    <property type="entry name" value="PBP2_TRAP_Siap_TeaA_like"/>
    <property type="match status" value="1"/>
</dbReference>
<evidence type="ECO:0000256" key="4">
    <source>
        <dbReference type="SAM" id="MobiDB-lite"/>
    </source>
</evidence>
<evidence type="ECO:0000256" key="5">
    <source>
        <dbReference type="SAM" id="SignalP"/>
    </source>
</evidence>
<keyword evidence="2" id="KW-0813">Transport</keyword>
<name>A0A1G5S433_9FIRM</name>
<keyword evidence="3 5" id="KW-0732">Signal</keyword>
<dbReference type="OrthoDB" id="2796at2"/>
<dbReference type="Gene3D" id="3.40.190.170">
    <property type="entry name" value="Bacterial extracellular solute-binding protein, family 7"/>
    <property type="match status" value="1"/>
</dbReference>
<dbReference type="Proteomes" id="UP000199208">
    <property type="component" value="Unassembled WGS sequence"/>
</dbReference>
<dbReference type="InterPro" id="IPR038404">
    <property type="entry name" value="TRAP_DctP_sf"/>
</dbReference>
<dbReference type="AlphaFoldDB" id="A0A1G5S433"/>
<dbReference type="NCBIfam" id="TIGR00787">
    <property type="entry name" value="dctP"/>
    <property type="match status" value="1"/>
</dbReference>
<comment type="similarity">
    <text evidence="1">Belongs to the bacterial solute-binding protein 7 family.</text>
</comment>
<feature type="chain" id="PRO_5039069834" evidence="5">
    <location>
        <begin position="17"/>
        <end position="356"/>
    </location>
</feature>
<dbReference type="Pfam" id="PF03480">
    <property type="entry name" value="DctP"/>
    <property type="match status" value="1"/>
</dbReference>
<protein>
    <submittedName>
        <fullName evidence="6">C4-dicarboxylate-binding protein DctP</fullName>
    </submittedName>
</protein>
<feature type="signal peptide" evidence="5">
    <location>
        <begin position="1"/>
        <end position="16"/>
    </location>
</feature>
<feature type="region of interest" description="Disordered" evidence="4">
    <location>
        <begin position="22"/>
        <end position="43"/>
    </location>
</feature>
<dbReference type="PROSITE" id="PS51257">
    <property type="entry name" value="PROKAR_LIPOPROTEIN"/>
    <property type="match status" value="1"/>
</dbReference>
<evidence type="ECO:0000313" key="7">
    <source>
        <dbReference type="Proteomes" id="UP000199208"/>
    </source>
</evidence>
<dbReference type="InterPro" id="IPR004682">
    <property type="entry name" value="TRAP_DctP"/>
</dbReference>
<dbReference type="EMBL" id="FMWL01000016">
    <property type="protein sequence ID" value="SCZ81076.1"/>
    <property type="molecule type" value="Genomic_DNA"/>
</dbReference>
<gene>
    <name evidence="6" type="ORF">SAMN03080599_02595</name>
</gene>
<dbReference type="GO" id="GO:0030288">
    <property type="term" value="C:outer membrane-bounded periplasmic space"/>
    <property type="evidence" value="ECO:0007669"/>
    <property type="project" value="InterPro"/>
</dbReference>
<accession>A0A1G5S433</accession>
<dbReference type="PANTHER" id="PTHR33376:SF7">
    <property type="entry name" value="C4-DICARBOXYLATE-BINDING PROTEIN DCTB"/>
    <property type="match status" value="1"/>
</dbReference>
<reference evidence="6 7" key="1">
    <citation type="submission" date="2016-10" db="EMBL/GenBank/DDBJ databases">
        <authorList>
            <person name="de Groot N.N."/>
        </authorList>
    </citation>
    <scope>NUCLEOTIDE SEQUENCE [LARGE SCALE GENOMIC DNA]</scope>
    <source>
        <strain evidence="6 7">DSM 2784</strain>
    </source>
</reference>
<evidence type="ECO:0000256" key="1">
    <source>
        <dbReference type="ARBA" id="ARBA00009023"/>
    </source>
</evidence>
<dbReference type="GO" id="GO:0055085">
    <property type="term" value="P:transmembrane transport"/>
    <property type="evidence" value="ECO:0007669"/>
    <property type="project" value="InterPro"/>
</dbReference>
<dbReference type="PIRSF" id="PIRSF006470">
    <property type="entry name" value="DctB"/>
    <property type="match status" value="1"/>
</dbReference>
<organism evidence="6 7">
    <name type="scientific">Acidaminobacter hydrogenoformans DSM 2784</name>
    <dbReference type="NCBI Taxonomy" id="1120920"/>
    <lineage>
        <taxon>Bacteria</taxon>
        <taxon>Bacillati</taxon>
        <taxon>Bacillota</taxon>
        <taxon>Clostridia</taxon>
        <taxon>Peptostreptococcales</taxon>
        <taxon>Acidaminobacteraceae</taxon>
        <taxon>Acidaminobacter</taxon>
    </lineage>
</organism>
<dbReference type="RefSeq" id="WP_092592185.1">
    <property type="nucleotide sequence ID" value="NZ_FMWL01000016.1"/>
</dbReference>
<evidence type="ECO:0000313" key="6">
    <source>
        <dbReference type="EMBL" id="SCZ81076.1"/>
    </source>
</evidence>
<evidence type="ECO:0000256" key="3">
    <source>
        <dbReference type="ARBA" id="ARBA00022729"/>
    </source>
</evidence>
<dbReference type="PANTHER" id="PTHR33376">
    <property type="match status" value="1"/>
</dbReference>
<dbReference type="InterPro" id="IPR018389">
    <property type="entry name" value="DctP_fam"/>
</dbReference>